<dbReference type="RefSeq" id="WP_131186885.1">
    <property type="nucleotide sequence ID" value="NZ_QPGR01000017.1"/>
</dbReference>
<evidence type="ECO:0000256" key="1">
    <source>
        <dbReference type="SAM" id="MobiDB-lite"/>
    </source>
</evidence>
<accession>A0A4V2JQD8</accession>
<sequence length="113" mass="13121">MQTNFKIISSYEYDVSSGVYKQVNKEVEDFFSNDQSFMDMLSNESDQKQQTSLETQNKITPEKDSTISSYALNSNLYSYRFRQNESLQMQSQSSNQNEQNAQNKVLNELLGMI</sequence>
<dbReference type="OrthoDB" id="5355874at2"/>
<protein>
    <submittedName>
        <fullName evidence="2">Uncharacterized protein</fullName>
    </submittedName>
</protein>
<dbReference type="EMBL" id="QPGR01000017">
    <property type="protein sequence ID" value="TBR79129.1"/>
    <property type="molecule type" value="Genomic_DNA"/>
</dbReference>
<gene>
    <name evidence="2" type="ORF">DU473_07375</name>
</gene>
<keyword evidence="3" id="KW-1185">Reference proteome</keyword>
<comment type="caution">
    <text evidence="2">The sequence shown here is derived from an EMBL/GenBank/DDBJ whole genome shotgun (WGS) entry which is preliminary data.</text>
</comment>
<proteinExistence type="predicted"/>
<evidence type="ECO:0000313" key="3">
    <source>
        <dbReference type="Proteomes" id="UP000292583"/>
    </source>
</evidence>
<organism evidence="2 3">
    <name type="scientific">Campylobacter novaezeelandiae</name>
    <dbReference type="NCBI Taxonomy" id="2267891"/>
    <lineage>
        <taxon>Bacteria</taxon>
        <taxon>Pseudomonadati</taxon>
        <taxon>Campylobacterota</taxon>
        <taxon>Epsilonproteobacteria</taxon>
        <taxon>Campylobacterales</taxon>
        <taxon>Campylobacteraceae</taxon>
        <taxon>Campylobacter</taxon>
    </lineage>
</organism>
<evidence type="ECO:0000313" key="2">
    <source>
        <dbReference type="EMBL" id="TBR79129.1"/>
    </source>
</evidence>
<feature type="compositionally biased region" description="Polar residues" evidence="1">
    <location>
        <begin position="43"/>
        <end position="59"/>
    </location>
</feature>
<name>A0A4V2JQD8_9BACT</name>
<dbReference type="Proteomes" id="UP000292583">
    <property type="component" value="Unassembled WGS sequence"/>
</dbReference>
<dbReference type="AlphaFoldDB" id="A0A4V2JQD8"/>
<reference evidence="2 3" key="1">
    <citation type="submission" date="2018-07" db="EMBL/GenBank/DDBJ databases">
        <title>Campylobacter zealandensis sp. nov., isolated from birds and water in New Zealand.</title>
        <authorList>
            <person name="Wilkinson D.A."/>
            <person name="Biggs P.J."/>
            <person name="French N.P."/>
            <person name="Midwinter A.C."/>
        </authorList>
    </citation>
    <scope>NUCLEOTIDE SEQUENCE [LARGE SCALE GENOMIC DNA]</scope>
    <source>
        <strain evidence="2 3">B423b</strain>
    </source>
</reference>
<feature type="region of interest" description="Disordered" evidence="1">
    <location>
        <begin position="43"/>
        <end position="65"/>
    </location>
</feature>